<feature type="transmembrane region" description="Helical" evidence="5">
    <location>
        <begin position="169"/>
        <end position="189"/>
    </location>
</feature>
<reference evidence="6" key="2">
    <citation type="submission" date="2021-01" db="UniProtKB">
        <authorList>
            <consortium name="EnsemblPlants"/>
        </authorList>
    </citation>
    <scope>IDENTIFICATION</scope>
</reference>
<dbReference type="Pfam" id="PF06423">
    <property type="entry name" value="GWT1"/>
    <property type="match status" value="2"/>
</dbReference>
<organism evidence="6 7">
    <name type="scientific">Quercus lobata</name>
    <name type="common">Valley oak</name>
    <dbReference type="NCBI Taxonomy" id="97700"/>
    <lineage>
        <taxon>Eukaryota</taxon>
        <taxon>Viridiplantae</taxon>
        <taxon>Streptophyta</taxon>
        <taxon>Embryophyta</taxon>
        <taxon>Tracheophyta</taxon>
        <taxon>Spermatophyta</taxon>
        <taxon>Magnoliopsida</taxon>
        <taxon>eudicotyledons</taxon>
        <taxon>Gunneridae</taxon>
        <taxon>Pentapetalae</taxon>
        <taxon>rosids</taxon>
        <taxon>fabids</taxon>
        <taxon>Fagales</taxon>
        <taxon>Fagaceae</taxon>
        <taxon>Quercus</taxon>
    </lineage>
</organism>
<keyword evidence="2 5" id="KW-0812">Transmembrane</keyword>
<dbReference type="PANTHER" id="PTHR20661">
    <property type="entry name" value="PHOSPHATIDYLINOSITOL-GLYCAN BIOSYNTHESIS CLASS W PROTEIN"/>
    <property type="match status" value="1"/>
</dbReference>
<dbReference type="PANTHER" id="PTHR20661:SF0">
    <property type="entry name" value="PHOSPHATIDYLINOSITOL-GLYCAN BIOSYNTHESIS CLASS W PROTEIN"/>
    <property type="match status" value="1"/>
</dbReference>
<keyword evidence="7" id="KW-1185">Reference proteome</keyword>
<protein>
    <recommendedName>
        <fullName evidence="8">GPI-anchored wall transfer protein</fullName>
    </recommendedName>
</protein>
<dbReference type="InterPro" id="IPR036691">
    <property type="entry name" value="Endo/exonu/phosph_ase_sf"/>
</dbReference>
<evidence type="ECO:0000256" key="3">
    <source>
        <dbReference type="ARBA" id="ARBA00022989"/>
    </source>
</evidence>
<feature type="transmembrane region" description="Helical" evidence="5">
    <location>
        <begin position="632"/>
        <end position="650"/>
    </location>
</feature>
<accession>A0A7N2N1I9</accession>
<feature type="transmembrane region" description="Helical" evidence="5">
    <location>
        <begin position="136"/>
        <end position="157"/>
    </location>
</feature>
<feature type="transmembrane region" description="Helical" evidence="5">
    <location>
        <begin position="70"/>
        <end position="91"/>
    </location>
</feature>
<evidence type="ECO:0008006" key="8">
    <source>
        <dbReference type="Google" id="ProtNLM"/>
    </source>
</evidence>
<feature type="transmembrane region" description="Helical" evidence="5">
    <location>
        <begin position="21"/>
        <end position="43"/>
    </location>
</feature>
<dbReference type="Gramene" id="QL12p004876:mrna">
    <property type="protein sequence ID" value="QL12p004876:mrna"/>
    <property type="gene ID" value="QL12p004876"/>
</dbReference>
<evidence type="ECO:0000256" key="5">
    <source>
        <dbReference type="SAM" id="Phobius"/>
    </source>
</evidence>
<evidence type="ECO:0000313" key="6">
    <source>
        <dbReference type="EnsemblPlants" id="QL12p004876:mrna"/>
    </source>
</evidence>
<dbReference type="InterPro" id="IPR009447">
    <property type="entry name" value="PIGW/GWT1"/>
</dbReference>
<dbReference type="InParanoid" id="A0A7N2N1I9"/>
<name>A0A7N2N1I9_QUELO</name>
<evidence type="ECO:0000256" key="2">
    <source>
        <dbReference type="ARBA" id="ARBA00022692"/>
    </source>
</evidence>
<feature type="transmembrane region" description="Helical" evidence="5">
    <location>
        <begin position="98"/>
        <end position="116"/>
    </location>
</feature>
<dbReference type="Proteomes" id="UP000594261">
    <property type="component" value="Chromosome 12"/>
</dbReference>
<feature type="transmembrane region" description="Helical" evidence="5">
    <location>
        <begin position="236"/>
        <end position="254"/>
    </location>
</feature>
<proteinExistence type="predicted"/>
<feature type="transmembrane region" description="Helical" evidence="5">
    <location>
        <begin position="209"/>
        <end position="229"/>
    </location>
</feature>
<keyword evidence="3 5" id="KW-1133">Transmembrane helix</keyword>
<sequence>MDSLPNSFNPNKRLKEEFVTNLTGSSMLEVSALLTIVSILVILRHSFSSNRLFDTSLKKNDNEILGSKDWRAYMATMAVDFLVLVLPNILFFTVLADWTYLWAILLIMVLFFIIALKRSDFPSPSLERRVHYTKEFISSYRVSMMILTCLCILAVDFRIFPRKYAKTETYGTSLMDIGVGSFVLVNSLVSRQARNVSSVRWKTALQSTSPLIILGFVRLISTAGVDYQVHVGEYGVHWNFFFTLAATSILTSIINVPPRYSGMLGSLVLVGYQICLMRGLNLYLLSNERGMDIISQNKEGIFSIFGYWGMYLLGVQLGNYLFFGNNSSALLRSNRWAGIRALILSILFWIMTVLLDRHVERVSRRMCNLTYVTMVLALNLQEEQATNFLLAVEAELHQRAAKEKNARNLKSSGMKGLRELKGLLSSINYGSTSTRRSGNSWDIGLCLFLNEFEVVILKCQRLYLGFEGAFGSILLMWDRRVVEEVEEVVGHFSVSCRFKNVGDQFEWAFIGAYGPYLNRKCQKMWEELTGLISWWNLPWCLGSDFNVICFSSERLGAVSYTQSMAVHDWELEAWSSFMDTIYGPYVRGFGDDKMCWKLDRNKGFMVLAILMLSDYIPGSKTSVLEEAFNRNLLGAFLLANVLTGLVNLSADTLSASSVTALFVLVVYASTLSTVVGIADFCGIRLKFW</sequence>
<dbReference type="GO" id="GO:0016020">
    <property type="term" value="C:membrane"/>
    <property type="evidence" value="ECO:0007669"/>
    <property type="project" value="UniProtKB-SubCell"/>
</dbReference>
<feature type="transmembrane region" description="Helical" evidence="5">
    <location>
        <begin position="662"/>
        <end position="683"/>
    </location>
</feature>
<keyword evidence="4 5" id="KW-0472">Membrane</keyword>
<dbReference type="GO" id="GO:0005783">
    <property type="term" value="C:endoplasmic reticulum"/>
    <property type="evidence" value="ECO:0007669"/>
    <property type="project" value="TreeGrafter"/>
</dbReference>
<dbReference type="GO" id="GO:0006506">
    <property type="term" value="P:GPI anchor biosynthetic process"/>
    <property type="evidence" value="ECO:0007669"/>
    <property type="project" value="InterPro"/>
</dbReference>
<comment type="subcellular location">
    <subcellularLocation>
        <location evidence="1">Membrane</location>
        <topology evidence="1">Multi-pass membrane protein</topology>
    </subcellularLocation>
</comment>
<feature type="transmembrane region" description="Helical" evidence="5">
    <location>
        <begin position="301"/>
        <end position="323"/>
    </location>
</feature>
<dbReference type="EnsemblPlants" id="QL12p004876:mrna">
    <property type="protein sequence ID" value="QL12p004876:mrna"/>
    <property type="gene ID" value="QL12p004876"/>
</dbReference>
<evidence type="ECO:0000313" key="7">
    <source>
        <dbReference type="Proteomes" id="UP000594261"/>
    </source>
</evidence>
<dbReference type="SUPFAM" id="SSF56219">
    <property type="entry name" value="DNase I-like"/>
    <property type="match status" value="1"/>
</dbReference>
<reference evidence="6 7" key="1">
    <citation type="journal article" date="2016" name="G3 (Bethesda)">
        <title>First Draft Assembly and Annotation of the Genome of a California Endemic Oak Quercus lobata Nee (Fagaceae).</title>
        <authorList>
            <person name="Sork V.L."/>
            <person name="Fitz-Gibbon S.T."/>
            <person name="Puiu D."/>
            <person name="Crepeau M."/>
            <person name="Gugger P.F."/>
            <person name="Sherman R."/>
            <person name="Stevens K."/>
            <person name="Langley C.H."/>
            <person name="Pellegrini M."/>
            <person name="Salzberg S.L."/>
        </authorList>
    </citation>
    <scope>NUCLEOTIDE SEQUENCE [LARGE SCALE GENOMIC DNA]</scope>
    <source>
        <strain evidence="6 7">cv. SW786</strain>
    </source>
</reference>
<evidence type="ECO:0000256" key="4">
    <source>
        <dbReference type="ARBA" id="ARBA00023136"/>
    </source>
</evidence>
<dbReference type="FunCoup" id="A0A7N2N1I9">
    <property type="interactions" value="2610"/>
</dbReference>
<dbReference type="OMA" id="WTYICAI"/>
<evidence type="ECO:0000256" key="1">
    <source>
        <dbReference type="ARBA" id="ARBA00004141"/>
    </source>
</evidence>
<dbReference type="AlphaFoldDB" id="A0A7N2N1I9"/>
<dbReference type="GO" id="GO:0072659">
    <property type="term" value="P:protein localization to plasma membrane"/>
    <property type="evidence" value="ECO:0007669"/>
    <property type="project" value="TreeGrafter"/>
</dbReference>
<dbReference type="GO" id="GO:0032216">
    <property type="term" value="F:glucosaminyl-phosphatidylinositol O-acyltransferase activity"/>
    <property type="evidence" value="ECO:0007669"/>
    <property type="project" value="TreeGrafter"/>
</dbReference>
<feature type="transmembrane region" description="Helical" evidence="5">
    <location>
        <begin position="335"/>
        <end position="355"/>
    </location>
</feature>
<feature type="transmembrane region" description="Helical" evidence="5">
    <location>
        <begin position="260"/>
        <end position="280"/>
    </location>
</feature>
<dbReference type="EMBL" id="LRBV02000012">
    <property type="status" value="NOT_ANNOTATED_CDS"/>
    <property type="molecule type" value="Genomic_DNA"/>
</dbReference>